<evidence type="ECO:0000256" key="3">
    <source>
        <dbReference type="ARBA" id="ARBA00022679"/>
    </source>
</evidence>
<reference evidence="6 7" key="1">
    <citation type="submission" date="2015-11" db="EMBL/GenBank/DDBJ databases">
        <title>Genomic Taxonomy of the Vibrionaceae.</title>
        <authorList>
            <person name="Gomez-Gil B."/>
            <person name="Enciso-Ibarra J."/>
        </authorList>
    </citation>
    <scope>NUCLEOTIDE SEQUENCE [LARGE SCALE GENOMIC DNA]</scope>
    <source>
        <strain evidence="6 7">CAIM 912</strain>
    </source>
</reference>
<dbReference type="InterPro" id="IPR015421">
    <property type="entry name" value="PyrdxlP-dep_Trfase_major"/>
</dbReference>
<dbReference type="FunFam" id="3.40.640.10:FF:000004">
    <property type="entry name" value="Acetylornithine aminotransferase"/>
    <property type="match status" value="1"/>
</dbReference>
<dbReference type="GO" id="GO:0030170">
    <property type="term" value="F:pyridoxal phosphate binding"/>
    <property type="evidence" value="ECO:0007669"/>
    <property type="project" value="InterPro"/>
</dbReference>
<comment type="cofactor">
    <cofactor evidence="1">
        <name>pyridoxal 5'-phosphate</name>
        <dbReference type="ChEBI" id="CHEBI:597326"/>
    </cofactor>
</comment>
<dbReference type="PROSITE" id="PS00600">
    <property type="entry name" value="AA_TRANSFER_CLASS_3"/>
    <property type="match status" value="1"/>
</dbReference>
<sequence length="390" mass="42383">MESTTNVMPIVDRPEIEFVAGKGDYLYDSNDKAYIDWVQGWAVNGLGHCHPAMTSAIANQADRLINCSPAFHSRKMSSLASKLASLSGMDYVFFANSGAEANEGAIKLARKWGQQNKEGAFEIITFVNGFHGRTLTTMAASGKSGWGDKFEPKTPGFHHATYNDINSVERLISSRTVGVMLELIQGEAGVVEAQYEFVNELVALCRQHGILLIVDEIQTGVYRTGTALCCEHYGIAPDIITLGKGLGGGVPVSALLTNKAIMCFEPGDQGGTFNGNPLAMAAAELVIDVMNTDDFKHQLSERSQQFESELSRLQKLFTLGNISGKGMLWAIELNRPIGAKVVQTAFDLGLLINNPRADKLRFMPALNLSESAMKKGFDLLEQALRSAIEV</sequence>
<dbReference type="EMBL" id="LNTY01000050">
    <property type="protein sequence ID" value="KXF80539.1"/>
    <property type="molecule type" value="Genomic_DNA"/>
</dbReference>
<dbReference type="SUPFAM" id="SSF53383">
    <property type="entry name" value="PLP-dependent transferases"/>
    <property type="match status" value="1"/>
</dbReference>
<dbReference type="Proteomes" id="UP000070529">
    <property type="component" value="Unassembled WGS sequence"/>
</dbReference>
<keyword evidence="7" id="KW-1185">Reference proteome</keyword>
<keyword evidence="4 5" id="KW-0663">Pyridoxal phosphate</keyword>
<dbReference type="RefSeq" id="WP_067419042.1">
    <property type="nucleotide sequence ID" value="NZ_LNTY01000050.1"/>
</dbReference>
<evidence type="ECO:0000256" key="5">
    <source>
        <dbReference type="RuleBase" id="RU003560"/>
    </source>
</evidence>
<dbReference type="PANTHER" id="PTHR11986">
    <property type="entry name" value="AMINOTRANSFERASE CLASS III"/>
    <property type="match status" value="1"/>
</dbReference>
<keyword evidence="2 6" id="KW-0032">Aminotransferase</keyword>
<evidence type="ECO:0000313" key="6">
    <source>
        <dbReference type="EMBL" id="KXF80539.1"/>
    </source>
</evidence>
<dbReference type="Gene3D" id="3.40.640.10">
    <property type="entry name" value="Type I PLP-dependent aspartate aminotransferase-like (Major domain)"/>
    <property type="match status" value="1"/>
</dbReference>
<evidence type="ECO:0000256" key="4">
    <source>
        <dbReference type="ARBA" id="ARBA00022898"/>
    </source>
</evidence>
<dbReference type="GO" id="GO:0042802">
    <property type="term" value="F:identical protein binding"/>
    <property type="evidence" value="ECO:0007669"/>
    <property type="project" value="TreeGrafter"/>
</dbReference>
<evidence type="ECO:0000256" key="2">
    <source>
        <dbReference type="ARBA" id="ARBA00022576"/>
    </source>
</evidence>
<dbReference type="InterPro" id="IPR049704">
    <property type="entry name" value="Aminotrans_3_PPA_site"/>
</dbReference>
<dbReference type="GO" id="GO:0003992">
    <property type="term" value="F:N2-acetyl-L-ornithine:2-oxoglutarate 5-aminotransferase activity"/>
    <property type="evidence" value="ECO:0007669"/>
    <property type="project" value="UniProtKB-EC"/>
</dbReference>
<keyword evidence="3 6" id="KW-0808">Transferase</keyword>
<evidence type="ECO:0000313" key="7">
    <source>
        <dbReference type="Proteomes" id="UP000070529"/>
    </source>
</evidence>
<comment type="similarity">
    <text evidence="5">Belongs to the class-III pyridoxal-phosphate-dependent aminotransferase family.</text>
</comment>
<dbReference type="InterPro" id="IPR015422">
    <property type="entry name" value="PyrdxlP-dep_Trfase_small"/>
</dbReference>
<comment type="caution">
    <text evidence="6">The sequence shown here is derived from an EMBL/GenBank/DDBJ whole genome shotgun (WGS) entry which is preliminary data.</text>
</comment>
<accession>A0A135I507</accession>
<dbReference type="InterPro" id="IPR005814">
    <property type="entry name" value="Aminotrans_3"/>
</dbReference>
<dbReference type="PIRSF" id="PIRSF000521">
    <property type="entry name" value="Transaminase_4ab_Lys_Orn"/>
    <property type="match status" value="1"/>
</dbReference>
<name>A0A135I507_9GAMM</name>
<dbReference type="AlphaFoldDB" id="A0A135I507"/>
<dbReference type="InterPro" id="IPR050103">
    <property type="entry name" value="Class-III_PLP-dep_AT"/>
</dbReference>
<dbReference type="EC" id="2.6.1.11" evidence="6"/>
<dbReference type="InterPro" id="IPR015424">
    <property type="entry name" value="PyrdxlP-dep_Trfase"/>
</dbReference>
<organism evidence="6 7">
    <name type="scientific">Enterovibrio coralii</name>
    <dbReference type="NCBI Taxonomy" id="294935"/>
    <lineage>
        <taxon>Bacteria</taxon>
        <taxon>Pseudomonadati</taxon>
        <taxon>Pseudomonadota</taxon>
        <taxon>Gammaproteobacteria</taxon>
        <taxon>Vibrionales</taxon>
        <taxon>Vibrionaceae</taxon>
        <taxon>Enterovibrio</taxon>
    </lineage>
</organism>
<proteinExistence type="inferred from homology"/>
<dbReference type="PANTHER" id="PTHR11986:SF79">
    <property type="entry name" value="ACETYLORNITHINE AMINOTRANSFERASE, MITOCHONDRIAL"/>
    <property type="match status" value="1"/>
</dbReference>
<protein>
    <submittedName>
        <fullName evidence="6">Acetylornithine aminotransferase</fullName>
        <ecNumber evidence="6">2.6.1.11</ecNumber>
    </submittedName>
</protein>
<evidence type="ECO:0000256" key="1">
    <source>
        <dbReference type="ARBA" id="ARBA00001933"/>
    </source>
</evidence>
<dbReference type="CDD" id="cd00610">
    <property type="entry name" value="OAT_like"/>
    <property type="match status" value="1"/>
</dbReference>
<dbReference type="Gene3D" id="3.90.1150.10">
    <property type="entry name" value="Aspartate Aminotransferase, domain 1"/>
    <property type="match status" value="1"/>
</dbReference>
<gene>
    <name evidence="6" type="primary">argD</name>
    <name evidence="6" type="ORF">ATN88_07585</name>
</gene>
<dbReference type="Pfam" id="PF00202">
    <property type="entry name" value="Aminotran_3"/>
    <property type="match status" value="1"/>
</dbReference>
<dbReference type="STRING" id="294935.ATN88_07585"/>
<dbReference type="OrthoDB" id="9801052at2"/>